<dbReference type="CTD" id="43710"/>
<dbReference type="Gene3D" id="3.30.230.70">
    <property type="entry name" value="GHMP Kinase, N-terminal domain"/>
    <property type="match status" value="1"/>
</dbReference>
<sequence>MLEAGAKDVYMQDFMKAVKVGMKEVTQIVLPLKKFVERHGKPKRVIEEQCLPSEEMIETARSEVLERVTDIMMDWNHDKVSRDKAISVVRDEALQKLTSKFPEAQSNLLVDAINGIVKDAFRRLVLEKEERMDGRRLTDIRPIFCDVNLLQPLHGSALFQRGQTQVMCTVTFDSPDSALRMRDPVSQLLDGYKEKNFMLHYEFPSYATNEIKHSSQAGRRELGHGNLAERALVPVIPKDFPFTIRLTSEVFESNGSSSMASVCGGTLALLDAGVKLKAPVAGVAMGLVSVPDPENPKQLKDYKILTDILGIEDFLGEMDFKLAGTAKGITALQADIKIPGMPLKVVMETIVQGFLAKTHILKVMSEAMDKARDDPKDNWPVVEKFDVPVHKRSEFIGIGGRNLKRITAETGVTLIPLDNSSFDVFAPNQTALSEAKELMTSILMSTGKEPTLDFGGVYSARIVEIRESGVMVQLYPSMHPTLLPNSQLDQRKVSHPSVLGLEEGQEIQVKYYGRDPVSGAMRLSRKVLQVPPSSIMKNLIQKLE</sequence>
<feature type="domain" description="S1 motif" evidence="7">
    <location>
        <begin position="455"/>
        <end position="526"/>
    </location>
</feature>
<dbReference type="InterPro" id="IPR012340">
    <property type="entry name" value="NA-bd_OB-fold"/>
</dbReference>
<protein>
    <recommendedName>
        <fullName evidence="2">polyribonucleotide nucleotidyltransferase</fullName>
        <ecNumber evidence="2">2.7.7.8</ecNumber>
    </recommendedName>
</protein>
<dbReference type="InParanoid" id="A0A7M7KQE9"/>
<dbReference type="PANTHER" id="PTHR11252">
    <property type="entry name" value="POLYRIBONUCLEOTIDE NUCLEOTIDYLTRANSFERASE"/>
    <property type="match status" value="1"/>
</dbReference>
<dbReference type="CDD" id="cd09033">
    <property type="entry name" value="KH-I_PNPT1"/>
    <property type="match status" value="1"/>
</dbReference>
<dbReference type="PROSITE" id="PS50084">
    <property type="entry name" value="KH_TYPE_1"/>
    <property type="match status" value="1"/>
</dbReference>
<dbReference type="InterPro" id="IPR001247">
    <property type="entry name" value="ExoRNase_PH_dom1"/>
</dbReference>
<dbReference type="OrthoDB" id="437922at2759"/>
<dbReference type="SUPFAM" id="SSF55666">
    <property type="entry name" value="Ribonuclease PH domain 2-like"/>
    <property type="match status" value="1"/>
</dbReference>
<dbReference type="AlphaFoldDB" id="A0A7M7KQE9"/>
<dbReference type="InterPro" id="IPR003029">
    <property type="entry name" value="S1_domain"/>
</dbReference>
<evidence type="ECO:0000256" key="3">
    <source>
        <dbReference type="ARBA" id="ARBA00022679"/>
    </source>
</evidence>
<dbReference type="Proteomes" id="UP000594260">
    <property type="component" value="Unplaced"/>
</dbReference>
<dbReference type="GO" id="GO:0003723">
    <property type="term" value="F:RNA binding"/>
    <property type="evidence" value="ECO:0007669"/>
    <property type="project" value="UniProtKB-UniRule"/>
</dbReference>
<dbReference type="InterPro" id="IPR036612">
    <property type="entry name" value="KH_dom_type_1_sf"/>
</dbReference>
<dbReference type="FunCoup" id="A0A7M7KQE9">
    <property type="interactions" value="1643"/>
</dbReference>
<dbReference type="InterPro" id="IPR020568">
    <property type="entry name" value="Ribosomal_Su5_D2-typ_SF"/>
</dbReference>
<evidence type="ECO:0000256" key="2">
    <source>
        <dbReference type="ARBA" id="ARBA00012416"/>
    </source>
</evidence>
<dbReference type="PANTHER" id="PTHR11252:SF0">
    <property type="entry name" value="POLYRIBONUCLEOTIDE NUCLEOTIDYLTRANSFERASE 1, MITOCHONDRIAL"/>
    <property type="match status" value="1"/>
</dbReference>
<dbReference type="OMA" id="IMEINDR"/>
<dbReference type="EC" id="2.7.7.8" evidence="2"/>
<dbReference type="KEGG" id="vde:111251753"/>
<evidence type="ECO:0000259" key="7">
    <source>
        <dbReference type="PROSITE" id="PS50126"/>
    </source>
</evidence>
<keyword evidence="9" id="KW-1185">Reference proteome</keyword>
<dbReference type="GO" id="GO:0005829">
    <property type="term" value="C:cytosol"/>
    <property type="evidence" value="ECO:0007669"/>
    <property type="project" value="TreeGrafter"/>
</dbReference>
<dbReference type="InterPro" id="IPR027408">
    <property type="entry name" value="PNPase/RNase_PH_dom_sf"/>
</dbReference>
<dbReference type="EnsemblMetazoa" id="XM_022808691">
    <property type="protein sequence ID" value="XP_022664426"/>
    <property type="gene ID" value="LOC111251753"/>
</dbReference>
<dbReference type="SUPFAM" id="SSF54211">
    <property type="entry name" value="Ribosomal protein S5 domain 2-like"/>
    <property type="match status" value="1"/>
</dbReference>
<dbReference type="InterPro" id="IPR012162">
    <property type="entry name" value="PNPase"/>
</dbReference>
<dbReference type="Pfam" id="PF01138">
    <property type="entry name" value="RNase_PH"/>
    <property type="match status" value="1"/>
</dbReference>
<evidence type="ECO:0000256" key="1">
    <source>
        <dbReference type="ARBA" id="ARBA00007404"/>
    </source>
</evidence>
<dbReference type="CDD" id="cd11364">
    <property type="entry name" value="RNase_PH_PNPase_2"/>
    <property type="match status" value="1"/>
</dbReference>
<dbReference type="InterPro" id="IPR036345">
    <property type="entry name" value="ExoRNase_PH_dom2_sf"/>
</dbReference>
<proteinExistence type="inferred from homology"/>
<dbReference type="Gene3D" id="3.30.1370.10">
    <property type="entry name" value="K Homology domain, type 1"/>
    <property type="match status" value="1"/>
</dbReference>
<dbReference type="PROSITE" id="PS50126">
    <property type="entry name" value="S1"/>
    <property type="match status" value="1"/>
</dbReference>
<dbReference type="FunFam" id="2.40.50.140:FF:000113">
    <property type="entry name" value="polyribonucleotide nucleotidyltransferase 1, mitochondrial"/>
    <property type="match status" value="1"/>
</dbReference>
<accession>A0A7M7KQE9</accession>
<evidence type="ECO:0000313" key="9">
    <source>
        <dbReference type="Proteomes" id="UP000594260"/>
    </source>
</evidence>
<dbReference type="RefSeq" id="XP_022664426.1">
    <property type="nucleotide sequence ID" value="XM_022808691.1"/>
</dbReference>
<keyword evidence="4" id="KW-0548">Nucleotidyltransferase</keyword>
<evidence type="ECO:0000256" key="6">
    <source>
        <dbReference type="PROSITE-ProRule" id="PRU00117"/>
    </source>
</evidence>
<dbReference type="SUPFAM" id="SSF46915">
    <property type="entry name" value="Polynucleotide phosphorylase/guanosine pentaphosphate synthase (PNPase/GPSI), domain 3"/>
    <property type="match status" value="1"/>
</dbReference>
<organism evidence="8 9">
    <name type="scientific">Varroa destructor</name>
    <name type="common">Honeybee mite</name>
    <dbReference type="NCBI Taxonomy" id="109461"/>
    <lineage>
        <taxon>Eukaryota</taxon>
        <taxon>Metazoa</taxon>
        <taxon>Ecdysozoa</taxon>
        <taxon>Arthropoda</taxon>
        <taxon>Chelicerata</taxon>
        <taxon>Arachnida</taxon>
        <taxon>Acari</taxon>
        <taxon>Parasitiformes</taxon>
        <taxon>Mesostigmata</taxon>
        <taxon>Gamasina</taxon>
        <taxon>Dermanyssoidea</taxon>
        <taxon>Varroidae</taxon>
        <taxon>Varroa</taxon>
    </lineage>
</organism>
<dbReference type="FunFam" id="3.30.1370.10:FF:000001">
    <property type="entry name" value="Polyribonucleotide nucleotidyltransferase"/>
    <property type="match status" value="1"/>
</dbReference>
<keyword evidence="3" id="KW-0808">Transferase</keyword>
<comment type="similarity">
    <text evidence="1">Belongs to the polyribonucleotide nucleotidyltransferase family.</text>
</comment>
<dbReference type="GO" id="GO:0005739">
    <property type="term" value="C:mitochondrion"/>
    <property type="evidence" value="ECO:0007669"/>
    <property type="project" value="TreeGrafter"/>
</dbReference>
<dbReference type="GO" id="GO:0000965">
    <property type="term" value="P:mitochondrial RNA 3'-end processing"/>
    <property type="evidence" value="ECO:0007669"/>
    <property type="project" value="TreeGrafter"/>
</dbReference>
<keyword evidence="5 6" id="KW-0694">RNA-binding</keyword>
<dbReference type="GO" id="GO:0004654">
    <property type="term" value="F:polyribonucleotide nucleotidyltransferase activity"/>
    <property type="evidence" value="ECO:0007669"/>
    <property type="project" value="UniProtKB-EC"/>
</dbReference>
<evidence type="ECO:0000256" key="5">
    <source>
        <dbReference type="ARBA" id="ARBA00022884"/>
    </source>
</evidence>
<dbReference type="InterPro" id="IPR036456">
    <property type="entry name" value="PNPase_PH_RNA-bd_sf"/>
</dbReference>
<name>A0A7M7KQE9_VARDE</name>
<dbReference type="Gene3D" id="2.40.50.140">
    <property type="entry name" value="Nucleic acid-binding proteins"/>
    <property type="match status" value="1"/>
</dbReference>
<dbReference type="GO" id="GO:0000958">
    <property type="term" value="P:mitochondrial mRNA catabolic process"/>
    <property type="evidence" value="ECO:0007669"/>
    <property type="project" value="TreeGrafter"/>
</dbReference>
<dbReference type="GeneID" id="111251753"/>
<dbReference type="FunFam" id="3.30.230.70:FF:000006">
    <property type="entry name" value="polyribonucleotide nucleotidyltransferase 1, mitochondrial"/>
    <property type="match status" value="1"/>
</dbReference>
<dbReference type="SUPFAM" id="SSF54791">
    <property type="entry name" value="Eukaryotic type KH-domain (KH-domain type I)"/>
    <property type="match status" value="1"/>
</dbReference>
<evidence type="ECO:0000256" key="4">
    <source>
        <dbReference type="ARBA" id="ARBA00022695"/>
    </source>
</evidence>
<dbReference type="SUPFAM" id="SSF50249">
    <property type="entry name" value="Nucleic acid-binding proteins"/>
    <property type="match status" value="1"/>
</dbReference>
<dbReference type="GO" id="GO:0000175">
    <property type="term" value="F:3'-5'-RNA exonuclease activity"/>
    <property type="evidence" value="ECO:0007669"/>
    <property type="project" value="TreeGrafter"/>
</dbReference>
<evidence type="ECO:0000313" key="8">
    <source>
        <dbReference type="EnsemblMetazoa" id="XP_022664426"/>
    </source>
</evidence>
<reference evidence="8" key="1">
    <citation type="submission" date="2021-01" db="UniProtKB">
        <authorList>
            <consortium name="EnsemblMetazoa"/>
        </authorList>
    </citation>
    <scope>IDENTIFICATION</scope>
</reference>